<dbReference type="OMA" id="WNSVNDP"/>
<feature type="transmembrane region" description="Helical" evidence="1">
    <location>
        <begin position="47"/>
        <end position="70"/>
    </location>
</feature>
<sequence length="494" mass="56105">MLRSNSYNFERISTLYGSMALFLTVVHNVFLLYYVEMFVTVYKIDKTSFWIGEIAFLVWNSLNDPLFGWLSDRSLLQKSTSVHPLDIVLLRLKRLSWSGPLFAVAFALFWVKWLHPGVQFVICLCLYDGFLTTVELQHTALLADLVVHAKDRTLLNKRSSLFSAIGSISVFLSYMFWNNSSRISFQVFCMCLAVFSIVGFTISTRSLIKFCEMQKKDKEEYYELSEVVSTSSSKTRHSNLKIGLSEYIKQLAVNHNFRWFISMNLLQVFHCHFNSNFFPLFLDTLVGDAVSPGVGPFLLGISFVLPHLNNLYFLKLCEKHGVYKVINWLFYTKLALTLCMLILGSKNITFLCVFIASNRVFTEGTCKLLNLVVTDLVDEDVVKHDREQAASALLFGMSSLMSKPGQTFAPLLGTWLLAFYTGEDMFGSNSIGSIQSQQTEREMVSKHDACFAILTAVPIVCATLQIFAWSRFTLHGAKLNYIKSARLGKSSDQI</sequence>
<dbReference type="GeneTree" id="ENSGT00940000160317"/>
<dbReference type="InterPro" id="IPR040035">
    <property type="entry name" value="TMEM180"/>
</dbReference>
<dbReference type="OrthoDB" id="62987at2759"/>
<keyword evidence="1" id="KW-1133">Transmembrane helix</keyword>
<gene>
    <name evidence="2" type="primary">LOC100174994</name>
</gene>
<reference evidence="2" key="4">
    <citation type="submission" date="2025-09" db="UniProtKB">
        <authorList>
            <consortium name="Ensembl"/>
        </authorList>
    </citation>
    <scope>IDENTIFICATION</scope>
</reference>
<organism evidence="2 3">
    <name type="scientific">Ciona intestinalis</name>
    <name type="common">Transparent sea squirt</name>
    <name type="synonym">Ascidia intestinalis</name>
    <dbReference type="NCBI Taxonomy" id="7719"/>
    <lineage>
        <taxon>Eukaryota</taxon>
        <taxon>Metazoa</taxon>
        <taxon>Chordata</taxon>
        <taxon>Tunicata</taxon>
        <taxon>Ascidiacea</taxon>
        <taxon>Phlebobranchia</taxon>
        <taxon>Cionidae</taxon>
        <taxon>Ciona</taxon>
    </lineage>
</organism>
<evidence type="ECO:0000313" key="2">
    <source>
        <dbReference type="Ensembl" id="ENSCINP00000023025.2"/>
    </source>
</evidence>
<dbReference type="Pfam" id="PF13347">
    <property type="entry name" value="MFS_2"/>
    <property type="match status" value="1"/>
</dbReference>
<feature type="transmembrane region" description="Helical" evidence="1">
    <location>
        <begin position="294"/>
        <end position="313"/>
    </location>
</feature>
<feature type="transmembrane region" description="Helical" evidence="1">
    <location>
        <begin position="259"/>
        <end position="282"/>
    </location>
</feature>
<dbReference type="PANTHER" id="PTHR28658:SF3">
    <property type="entry name" value="TRANSMEMBRANE PROTEIN 180"/>
    <property type="match status" value="1"/>
</dbReference>
<dbReference type="Gene3D" id="1.20.1250.20">
    <property type="entry name" value="MFS general substrate transporter like domains"/>
    <property type="match status" value="1"/>
</dbReference>
<proteinExistence type="predicted"/>
<accession>A0A1W2WEB1</accession>
<dbReference type="Proteomes" id="UP000008144">
    <property type="component" value="Chromosome 5"/>
</dbReference>
<feature type="transmembrane region" description="Helical" evidence="1">
    <location>
        <begin position="183"/>
        <end position="208"/>
    </location>
</feature>
<feature type="transmembrane region" description="Helical" evidence="1">
    <location>
        <begin position="12"/>
        <end position="35"/>
    </location>
</feature>
<keyword evidence="3" id="KW-1185">Reference proteome</keyword>
<dbReference type="RefSeq" id="XP_002126040.1">
    <property type="nucleotide sequence ID" value="XM_002126004.5"/>
</dbReference>
<evidence type="ECO:0000313" key="3">
    <source>
        <dbReference type="Proteomes" id="UP000008144"/>
    </source>
</evidence>
<reference evidence="3" key="1">
    <citation type="journal article" date="2002" name="Science">
        <title>The draft genome of Ciona intestinalis: insights into chordate and vertebrate origins.</title>
        <authorList>
            <person name="Dehal P."/>
            <person name="Satou Y."/>
            <person name="Campbell R.K."/>
            <person name="Chapman J."/>
            <person name="Degnan B."/>
            <person name="De Tomaso A."/>
            <person name="Davidson B."/>
            <person name="Di Gregorio A."/>
            <person name="Gelpke M."/>
            <person name="Goodstein D.M."/>
            <person name="Harafuji N."/>
            <person name="Hastings K.E."/>
            <person name="Ho I."/>
            <person name="Hotta K."/>
            <person name="Huang W."/>
            <person name="Kawashima T."/>
            <person name="Lemaire P."/>
            <person name="Martinez D."/>
            <person name="Meinertzhagen I.A."/>
            <person name="Necula S."/>
            <person name="Nonaka M."/>
            <person name="Putnam N."/>
            <person name="Rash S."/>
            <person name="Saiga H."/>
            <person name="Satake M."/>
            <person name="Terry A."/>
            <person name="Yamada L."/>
            <person name="Wang H.G."/>
            <person name="Awazu S."/>
            <person name="Azumi K."/>
            <person name="Boore J."/>
            <person name="Branno M."/>
            <person name="Chin-Bow S."/>
            <person name="DeSantis R."/>
            <person name="Doyle S."/>
            <person name="Francino P."/>
            <person name="Keys D.N."/>
            <person name="Haga S."/>
            <person name="Hayashi H."/>
            <person name="Hino K."/>
            <person name="Imai K.S."/>
            <person name="Inaba K."/>
            <person name="Kano S."/>
            <person name="Kobayashi K."/>
            <person name="Kobayashi M."/>
            <person name="Lee B.I."/>
            <person name="Makabe K.W."/>
            <person name="Manohar C."/>
            <person name="Matassi G."/>
            <person name="Medina M."/>
            <person name="Mochizuki Y."/>
            <person name="Mount S."/>
            <person name="Morishita T."/>
            <person name="Miura S."/>
            <person name="Nakayama A."/>
            <person name="Nishizaka S."/>
            <person name="Nomoto H."/>
            <person name="Ohta F."/>
            <person name="Oishi K."/>
            <person name="Rigoutsos I."/>
            <person name="Sano M."/>
            <person name="Sasaki A."/>
            <person name="Sasakura Y."/>
            <person name="Shoguchi E."/>
            <person name="Shin-i T."/>
            <person name="Spagnuolo A."/>
            <person name="Stainier D."/>
            <person name="Suzuki M.M."/>
            <person name="Tassy O."/>
            <person name="Takatori N."/>
            <person name="Tokuoka M."/>
            <person name="Yagi K."/>
            <person name="Yoshizaki F."/>
            <person name="Wada S."/>
            <person name="Zhang C."/>
            <person name="Hyatt P.D."/>
            <person name="Larimer F."/>
            <person name="Detter C."/>
            <person name="Doggett N."/>
            <person name="Glavina T."/>
            <person name="Hawkins T."/>
            <person name="Richardson P."/>
            <person name="Lucas S."/>
            <person name="Kohara Y."/>
            <person name="Levine M."/>
            <person name="Satoh N."/>
            <person name="Rokhsar D.S."/>
        </authorList>
    </citation>
    <scope>NUCLEOTIDE SEQUENCE [LARGE SCALE GENOMIC DNA]</scope>
</reference>
<evidence type="ECO:0000256" key="1">
    <source>
        <dbReference type="SAM" id="Phobius"/>
    </source>
</evidence>
<reference evidence="2" key="3">
    <citation type="submission" date="2025-08" db="UniProtKB">
        <authorList>
            <consortium name="Ensembl"/>
        </authorList>
    </citation>
    <scope>IDENTIFICATION</scope>
</reference>
<dbReference type="CDD" id="cd17481">
    <property type="entry name" value="MFS_MFSD13A"/>
    <property type="match status" value="1"/>
</dbReference>
<feature type="transmembrane region" description="Helical" evidence="1">
    <location>
        <begin position="159"/>
        <end position="177"/>
    </location>
</feature>
<dbReference type="SUPFAM" id="SSF103473">
    <property type="entry name" value="MFS general substrate transporter"/>
    <property type="match status" value="1"/>
</dbReference>
<reference evidence="2" key="2">
    <citation type="journal article" date="2008" name="Genome Biol.">
        <title>Improved genome assembly and evidence-based global gene model set for the chordate Ciona intestinalis: new insight into intron and operon populations.</title>
        <authorList>
            <person name="Satou Y."/>
            <person name="Mineta K."/>
            <person name="Ogasawara M."/>
            <person name="Sasakura Y."/>
            <person name="Shoguchi E."/>
            <person name="Ueno K."/>
            <person name="Yamada L."/>
            <person name="Matsumoto J."/>
            <person name="Wasserscheid J."/>
            <person name="Dewar K."/>
            <person name="Wiley G.B."/>
            <person name="Macmil S.L."/>
            <person name="Roe B.A."/>
            <person name="Zeller R.W."/>
            <person name="Hastings K.E."/>
            <person name="Lemaire P."/>
            <person name="Lindquist E."/>
            <person name="Endo T."/>
            <person name="Hotta K."/>
            <person name="Inaba K."/>
        </authorList>
    </citation>
    <scope>NUCLEOTIDE SEQUENCE [LARGE SCALE GENOMIC DNA]</scope>
    <source>
        <strain evidence="2">wild type</strain>
    </source>
</reference>
<keyword evidence="1" id="KW-0472">Membrane</keyword>
<protein>
    <submittedName>
        <fullName evidence="2">Transmembrane protein 180</fullName>
    </submittedName>
</protein>
<dbReference type="Ensembl" id="ENSCINT00000023271.2">
    <property type="protein sequence ID" value="ENSCINP00000023025.2"/>
    <property type="gene ID" value="ENSCING00000009654.3"/>
</dbReference>
<dbReference type="InterPro" id="IPR036259">
    <property type="entry name" value="MFS_trans_sf"/>
</dbReference>
<dbReference type="AlphaFoldDB" id="F7AWI9"/>
<dbReference type="HOGENOM" id="CLU_034985_0_0_1"/>
<accession>F7AWI9</accession>
<dbReference type="PANTHER" id="PTHR28658">
    <property type="entry name" value="TRANSMEMBRANE PROTEIN 180"/>
    <property type="match status" value="1"/>
</dbReference>
<dbReference type="EMBL" id="EAAA01002065">
    <property type="status" value="NOT_ANNOTATED_CDS"/>
    <property type="molecule type" value="Genomic_DNA"/>
</dbReference>
<dbReference type="KEGG" id="cin:100174994"/>
<name>F7AWI9_CIOIN</name>
<keyword evidence="1" id="KW-0812">Transmembrane</keyword>
<dbReference type="InParanoid" id="F7AWI9"/>
<dbReference type="GeneID" id="100174994"/>